<dbReference type="Proteomes" id="UP000472266">
    <property type="component" value="Chromosome 6"/>
</dbReference>
<dbReference type="Gene3D" id="3.30.465.10">
    <property type="match status" value="1"/>
</dbReference>
<dbReference type="Pfam" id="PF02738">
    <property type="entry name" value="MoCoBD_1"/>
    <property type="match status" value="1"/>
</dbReference>
<comment type="cofactor">
    <cofactor evidence="2">
        <name>FAD</name>
        <dbReference type="ChEBI" id="CHEBI:57692"/>
    </cofactor>
</comment>
<dbReference type="InterPro" id="IPR036683">
    <property type="entry name" value="CO_DH_flav_C_dom_sf"/>
</dbReference>
<keyword evidence="3" id="KW-0001">2Fe-2S</keyword>
<comment type="cofactor">
    <cofactor evidence="8">
        <name>[2Fe-2S] cluster</name>
        <dbReference type="ChEBI" id="CHEBI:190135"/>
    </cofactor>
</comment>
<dbReference type="SMART" id="SM01008">
    <property type="entry name" value="Ald_Xan_dh_C"/>
    <property type="match status" value="1"/>
</dbReference>
<dbReference type="PANTHER" id="PTHR45444:SF3">
    <property type="entry name" value="XANTHINE DEHYDROGENASE"/>
    <property type="match status" value="1"/>
</dbReference>
<keyword evidence="4" id="KW-0479">Metal-binding</keyword>
<dbReference type="GO" id="GO:0016491">
    <property type="term" value="F:oxidoreductase activity"/>
    <property type="evidence" value="ECO:0007669"/>
    <property type="project" value="UniProtKB-KW"/>
</dbReference>
<keyword evidence="11" id="KW-1185">Reference proteome</keyword>
<organism evidence="10 11">
    <name type="scientific">Strigops habroptila</name>
    <name type="common">Kakapo</name>
    <dbReference type="NCBI Taxonomy" id="2489341"/>
    <lineage>
        <taxon>Eukaryota</taxon>
        <taxon>Metazoa</taxon>
        <taxon>Chordata</taxon>
        <taxon>Craniata</taxon>
        <taxon>Vertebrata</taxon>
        <taxon>Euteleostomi</taxon>
        <taxon>Archelosauria</taxon>
        <taxon>Archosauria</taxon>
        <taxon>Dinosauria</taxon>
        <taxon>Saurischia</taxon>
        <taxon>Theropoda</taxon>
        <taxon>Coelurosauria</taxon>
        <taxon>Aves</taxon>
        <taxon>Neognathae</taxon>
        <taxon>Neoaves</taxon>
        <taxon>Telluraves</taxon>
        <taxon>Australaves</taxon>
        <taxon>Psittaciformes</taxon>
        <taxon>Psittacidae</taxon>
        <taxon>Strigops</taxon>
    </lineage>
</organism>
<dbReference type="InterPro" id="IPR016167">
    <property type="entry name" value="FAD-bd_PCMH_sub1"/>
</dbReference>
<dbReference type="SUPFAM" id="SSF56003">
    <property type="entry name" value="Molybdenum cofactor-binding domain"/>
    <property type="match status" value="1"/>
</dbReference>
<dbReference type="GeneTree" id="ENSGT00950000183114"/>
<feature type="domain" description="FAD-binding PCMH-type" evidence="9">
    <location>
        <begin position="24"/>
        <end position="218"/>
    </location>
</feature>
<evidence type="ECO:0000256" key="4">
    <source>
        <dbReference type="ARBA" id="ARBA00022723"/>
    </source>
</evidence>
<dbReference type="InterPro" id="IPR002346">
    <property type="entry name" value="Mopterin_DH_FAD-bd"/>
</dbReference>
<dbReference type="SUPFAM" id="SSF55447">
    <property type="entry name" value="CO dehydrogenase flavoprotein C-terminal domain-like"/>
    <property type="match status" value="1"/>
</dbReference>
<dbReference type="Pfam" id="PF01315">
    <property type="entry name" value="Ald_Xan_dh_C"/>
    <property type="match status" value="1"/>
</dbReference>
<dbReference type="SUPFAM" id="SSF54665">
    <property type="entry name" value="CO dehydrogenase molybdoprotein N-domain-like"/>
    <property type="match status" value="1"/>
</dbReference>
<dbReference type="Pfam" id="PF03450">
    <property type="entry name" value="CO_deh_flav_C"/>
    <property type="match status" value="1"/>
</dbReference>
<dbReference type="PROSITE" id="PS51387">
    <property type="entry name" value="FAD_PCMH"/>
    <property type="match status" value="1"/>
</dbReference>
<dbReference type="Gene3D" id="3.30.43.10">
    <property type="entry name" value="Uridine Diphospho-n-acetylenolpyruvylglucosamine Reductase, domain 2"/>
    <property type="match status" value="1"/>
</dbReference>
<accession>A0A672VBX6</accession>
<evidence type="ECO:0000313" key="10">
    <source>
        <dbReference type="Ensembl" id="ENSSHBP00005025271.1"/>
    </source>
</evidence>
<dbReference type="Ensembl" id="ENSSHBT00005030072.1">
    <property type="protein sequence ID" value="ENSSHBP00005025271.1"/>
    <property type="gene ID" value="ENSSHBG00005020922.1"/>
</dbReference>
<comment type="cofactor">
    <cofactor evidence="1">
        <name>Mo-molybdopterin</name>
        <dbReference type="ChEBI" id="CHEBI:71302"/>
    </cofactor>
</comment>
<dbReference type="InterPro" id="IPR016208">
    <property type="entry name" value="Ald_Oxase/xanthine_DH-like"/>
</dbReference>
<protein>
    <recommendedName>
        <fullName evidence="9">FAD-binding PCMH-type domain-containing protein</fullName>
    </recommendedName>
</protein>
<dbReference type="GO" id="GO:0051537">
    <property type="term" value="F:2 iron, 2 sulfur cluster binding"/>
    <property type="evidence" value="ECO:0007669"/>
    <property type="project" value="UniProtKB-KW"/>
</dbReference>
<dbReference type="GO" id="GO:0071949">
    <property type="term" value="F:FAD binding"/>
    <property type="evidence" value="ECO:0007669"/>
    <property type="project" value="InterPro"/>
</dbReference>
<dbReference type="InterPro" id="IPR046867">
    <property type="entry name" value="AldOxase/xan_DH_MoCoBD2"/>
</dbReference>
<dbReference type="SMART" id="SM01092">
    <property type="entry name" value="CO_deh_flav_C"/>
    <property type="match status" value="1"/>
</dbReference>
<dbReference type="Gene3D" id="3.90.1170.50">
    <property type="entry name" value="Aldehyde oxidase/xanthine dehydrogenase, a/b hammerhead"/>
    <property type="match status" value="1"/>
</dbReference>
<dbReference type="InterPro" id="IPR005107">
    <property type="entry name" value="CO_DH_flav_C"/>
</dbReference>
<dbReference type="FunFam" id="3.30.43.10:FF:000001">
    <property type="entry name" value="Xanthine dehydrogenase/oxidase"/>
    <property type="match status" value="1"/>
</dbReference>
<evidence type="ECO:0000256" key="2">
    <source>
        <dbReference type="ARBA" id="ARBA00001974"/>
    </source>
</evidence>
<evidence type="ECO:0000256" key="8">
    <source>
        <dbReference type="ARBA" id="ARBA00034078"/>
    </source>
</evidence>
<proteinExistence type="predicted"/>
<dbReference type="Pfam" id="PF20256">
    <property type="entry name" value="MoCoBD_2"/>
    <property type="match status" value="2"/>
</dbReference>
<dbReference type="InterPro" id="IPR016169">
    <property type="entry name" value="FAD-bd_PCMH_sub2"/>
</dbReference>
<dbReference type="AlphaFoldDB" id="A0A672VBX6"/>
<dbReference type="InterPro" id="IPR036856">
    <property type="entry name" value="Ald_Oxase/Xan_DH_a/b_sf"/>
</dbReference>
<keyword evidence="6" id="KW-0408">Iron</keyword>
<sequence length="869" mass="96482">MDPTQEFIFPPELMVEQQRTTLVFHGKRTTWISPPSLKELLELKAKYPKAPLVVGNTSDSKKNHHGTYHPIILHPVRIPERHVVSSTNNGKSPIIGAACCLAQLRDILMEAVPKLPQEKTKIYQALLQHLRTPAGEQIRSMVSLGGNIVSRGSTWDLNPILSVGKSVLALASEGKLWTPCQISLPDGQNDDFISAFRQAESQKNAFSIVNSGMRLLFSPGTDTTADLSILYGGIGSTTISARKSCKKLVLNEIFLPASALGGKVEYRRTLLVSFLFRFYLEVLHGLHQILSQERMSALELLQSGVPQGVQIYQDVDPGQSPQDPVGRPIVHQSGVKHATGEVADIDDIRPVDGELSLAVVTSIKAHAKIISIDASEALQVPGVVDDVTARDIPGENGKDEQAYAEDKVLLSSGGVSGPLDAIKHNSYITEERKIEKGDIEKGFKSADEIIEVASALNLQSNKIMCYVKRVGGAFGGKITKPSLCGFFYVHFRTGRPLHFAFERNMDMLITGGRHPFFGRYKRKLNHLNNYNLLLQVIEYIVLKVDNAYNIPNLQVRGHACKTDLPFNTVTEINMYKGVNLTSFKEEFNAENLWKCWEDFLDKSDYYNQKAVVEEFNTKNYWKKKGIAIIPMKFSVGFNATYFYQAGAVIHIYIGGPVLVTRGIELGQGIHTKMLQVNRFGFVGWSVVRNLPPPWNACQILWKDVLTSSRGYVTNTNWDTQKGHAFPHFLFGVACSKVEIDCLTGAHKNIRTDIVMDVCFIGLYTLEEIYFSPGGEQLTLGPDTYKIPAICDIPEQFHVYLLPNSRNSIAIYSSKVSTPNLPFASTPGDSAAKVGLPLDFTLNSPLTVERIHMACADVFTEMVRLFSFLS</sequence>
<reference evidence="10" key="2">
    <citation type="submission" date="2025-08" db="UniProtKB">
        <authorList>
            <consortium name="Ensembl"/>
        </authorList>
    </citation>
    <scope>IDENTIFICATION</scope>
</reference>
<keyword evidence="7" id="KW-0411">Iron-sulfur</keyword>
<keyword evidence="5" id="KW-0560">Oxidoreductase</keyword>
<name>A0A672VBX6_STRHB</name>
<dbReference type="Pfam" id="PF00941">
    <property type="entry name" value="FAD_binding_5"/>
    <property type="match status" value="1"/>
</dbReference>
<evidence type="ECO:0000313" key="11">
    <source>
        <dbReference type="Proteomes" id="UP000472266"/>
    </source>
</evidence>
<dbReference type="GO" id="GO:0005506">
    <property type="term" value="F:iron ion binding"/>
    <property type="evidence" value="ECO:0007669"/>
    <property type="project" value="InterPro"/>
</dbReference>
<dbReference type="PANTHER" id="PTHR45444">
    <property type="entry name" value="XANTHINE DEHYDROGENASE"/>
    <property type="match status" value="1"/>
</dbReference>
<evidence type="ECO:0000259" key="9">
    <source>
        <dbReference type="PROSITE" id="PS51387"/>
    </source>
</evidence>
<evidence type="ECO:0000256" key="3">
    <source>
        <dbReference type="ARBA" id="ARBA00022714"/>
    </source>
</evidence>
<dbReference type="InterPro" id="IPR037165">
    <property type="entry name" value="AldOxase/xan_DH_Mopterin-bd_sf"/>
</dbReference>
<dbReference type="InterPro" id="IPR008274">
    <property type="entry name" value="AldOxase/xan_DH_MoCoBD1"/>
</dbReference>
<dbReference type="InterPro" id="IPR000674">
    <property type="entry name" value="Ald_Oxase/Xan_DH_a/b"/>
</dbReference>
<dbReference type="InterPro" id="IPR016166">
    <property type="entry name" value="FAD-bd_PCMH"/>
</dbReference>
<dbReference type="InterPro" id="IPR036318">
    <property type="entry name" value="FAD-bd_PCMH-like_sf"/>
</dbReference>
<evidence type="ECO:0000256" key="6">
    <source>
        <dbReference type="ARBA" id="ARBA00023004"/>
    </source>
</evidence>
<evidence type="ECO:0000256" key="7">
    <source>
        <dbReference type="ARBA" id="ARBA00023014"/>
    </source>
</evidence>
<dbReference type="SUPFAM" id="SSF56176">
    <property type="entry name" value="FAD-binding/transporter-associated domain-like"/>
    <property type="match status" value="1"/>
</dbReference>
<evidence type="ECO:0000256" key="5">
    <source>
        <dbReference type="ARBA" id="ARBA00023002"/>
    </source>
</evidence>
<reference evidence="10 11" key="1">
    <citation type="submission" date="2019-11" db="EMBL/GenBank/DDBJ databases">
        <title>Strigops habroptila (kakapo) genome, bStrHab1, primary haplotype, v2.</title>
        <authorList>
            <person name="Jarvis E.D."/>
            <person name="Howard J."/>
            <person name="Rhie A."/>
            <person name="Phillippy A."/>
            <person name="Korlach J."/>
            <person name="Digby A."/>
            <person name="Iorns D."/>
            <person name="Eason D."/>
            <person name="Robertson B."/>
            <person name="Raemaekers T."/>
            <person name="Howe K."/>
            <person name="Lewin H."/>
            <person name="Damas J."/>
            <person name="Hastie A."/>
            <person name="Tracey A."/>
            <person name="Chow W."/>
            <person name="Fedrigo O."/>
        </authorList>
    </citation>
    <scope>NUCLEOTIDE SEQUENCE [LARGE SCALE GENOMIC DNA]</scope>
</reference>
<evidence type="ECO:0000256" key="1">
    <source>
        <dbReference type="ARBA" id="ARBA00001924"/>
    </source>
</evidence>
<dbReference type="Gene3D" id="3.30.365.10">
    <property type="entry name" value="Aldehyde oxidase/xanthine dehydrogenase, molybdopterin binding domain"/>
    <property type="match status" value="6"/>
</dbReference>
<dbReference type="Gene3D" id="3.30.390.50">
    <property type="entry name" value="CO dehydrogenase flavoprotein, C-terminal domain"/>
    <property type="match status" value="1"/>
</dbReference>
<reference evidence="10" key="3">
    <citation type="submission" date="2025-09" db="UniProtKB">
        <authorList>
            <consortium name="Ensembl"/>
        </authorList>
    </citation>
    <scope>IDENTIFICATION</scope>
</reference>